<dbReference type="Pfam" id="PF07052">
    <property type="entry name" value="Hep_59"/>
    <property type="match status" value="1"/>
</dbReference>
<dbReference type="AlphaFoldDB" id="A0AAJ0DF17"/>
<feature type="compositionally biased region" description="Polar residues" evidence="1">
    <location>
        <begin position="214"/>
        <end position="231"/>
    </location>
</feature>
<comment type="caution">
    <text evidence="2">The sequence shown here is derived from an EMBL/GenBank/DDBJ whole genome shotgun (WGS) entry which is preliminary data.</text>
</comment>
<feature type="compositionally biased region" description="Basic and acidic residues" evidence="1">
    <location>
        <begin position="77"/>
        <end position="88"/>
    </location>
</feature>
<feature type="compositionally biased region" description="Polar residues" evidence="1">
    <location>
        <begin position="155"/>
        <end position="173"/>
    </location>
</feature>
<gene>
    <name evidence="2" type="ORF">LTR09_006184</name>
</gene>
<keyword evidence="3" id="KW-1185">Reference proteome</keyword>
<evidence type="ECO:0000256" key="1">
    <source>
        <dbReference type="SAM" id="MobiDB-lite"/>
    </source>
</evidence>
<evidence type="ECO:0000313" key="2">
    <source>
        <dbReference type="EMBL" id="KAK3052702.1"/>
    </source>
</evidence>
<feature type="compositionally biased region" description="Basic and acidic residues" evidence="1">
    <location>
        <begin position="281"/>
        <end position="293"/>
    </location>
</feature>
<organism evidence="2 3">
    <name type="scientific">Extremus antarcticus</name>
    <dbReference type="NCBI Taxonomy" id="702011"/>
    <lineage>
        <taxon>Eukaryota</taxon>
        <taxon>Fungi</taxon>
        <taxon>Dikarya</taxon>
        <taxon>Ascomycota</taxon>
        <taxon>Pezizomycotina</taxon>
        <taxon>Dothideomycetes</taxon>
        <taxon>Dothideomycetidae</taxon>
        <taxon>Mycosphaerellales</taxon>
        <taxon>Extremaceae</taxon>
        <taxon>Extremus</taxon>
    </lineage>
</organism>
<feature type="region of interest" description="Disordered" evidence="1">
    <location>
        <begin position="257"/>
        <end position="301"/>
    </location>
</feature>
<proteinExistence type="predicted"/>
<protein>
    <submittedName>
        <fullName evidence="2">Uncharacterized protein</fullName>
    </submittedName>
</protein>
<dbReference type="EMBL" id="JAWDJX010000019">
    <property type="protein sequence ID" value="KAK3052702.1"/>
    <property type="molecule type" value="Genomic_DNA"/>
</dbReference>
<dbReference type="Proteomes" id="UP001271007">
    <property type="component" value="Unassembled WGS sequence"/>
</dbReference>
<name>A0AAJ0DF17_9PEZI</name>
<feature type="compositionally biased region" description="Basic and acidic residues" evidence="1">
    <location>
        <begin position="197"/>
        <end position="209"/>
    </location>
</feature>
<feature type="region of interest" description="Disordered" evidence="1">
    <location>
        <begin position="131"/>
        <end position="235"/>
    </location>
</feature>
<accession>A0AAJ0DF17</accession>
<feature type="region of interest" description="Disordered" evidence="1">
    <location>
        <begin position="1"/>
        <end position="88"/>
    </location>
</feature>
<evidence type="ECO:0000313" key="3">
    <source>
        <dbReference type="Proteomes" id="UP001271007"/>
    </source>
</evidence>
<dbReference type="InterPro" id="IPR010756">
    <property type="entry name" value="Tls1-like"/>
</dbReference>
<sequence length="301" mass="32453">MDDGTPNEPLFRANKRRKVFRKRAEAEEEADGVPDLNNDGVRISNHAESTEDGSTGALRVKRKATNRSHGIGFTSTEGRKDAREDRSEEMAMVLASMNDGQEAPGSERFVKPTGRVAVTEDKHMMAYIDSKLAEARSPTPPVSGDATDSAMLANNDANGTTVPATNASRSTGEWTIENAPARSTKTYQRPTKRRPKPARDQADVARDSMIDQIMQESSVPLYTQPVSTSGGNDVDNDAATAEAFKAQLLLEFEVRRPRLAPKGVAKDAKAPTGPKLGGSRSQREKMKALEEAAKGGGGAKK</sequence>
<reference evidence="2" key="1">
    <citation type="submission" date="2023-04" db="EMBL/GenBank/DDBJ databases">
        <title>Black Yeasts Isolated from many extreme environments.</title>
        <authorList>
            <person name="Coleine C."/>
            <person name="Stajich J.E."/>
            <person name="Selbmann L."/>
        </authorList>
    </citation>
    <scope>NUCLEOTIDE SEQUENCE</scope>
    <source>
        <strain evidence="2">CCFEE 5312</strain>
    </source>
</reference>